<accession>A0A6M1SLK1</accession>
<evidence type="ECO:0000259" key="1">
    <source>
        <dbReference type="PROSITE" id="PS50280"/>
    </source>
</evidence>
<dbReference type="Gene3D" id="2.170.270.10">
    <property type="entry name" value="SET domain"/>
    <property type="match status" value="1"/>
</dbReference>
<dbReference type="SUPFAM" id="SSF82199">
    <property type="entry name" value="SET domain"/>
    <property type="match status" value="1"/>
</dbReference>
<evidence type="ECO:0000313" key="2">
    <source>
        <dbReference type="EMBL" id="NGP76211.1"/>
    </source>
</evidence>
<dbReference type="InterPro" id="IPR046341">
    <property type="entry name" value="SET_dom_sf"/>
</dbReference>
<keyword evidence="3" id="KW-1185">Reference proteome</keyword>
<protein>
    <submittedName>
        <fullName evidence="2">SET domain-containing protein</fullName>
    </submittedName>
</protein>
<dbReference type="Pfam" id="PF00856">
    <property type="entry name" value="SET"/>
    <property type="match status" value="1"/>
</dbReference>
<sequence length="197" mass="22600">MIHPHTELRQVNKTKGRGIFATKGIPIGTITYVKDPLEIEIAPDDPRMEHPELSTIIETYSYMDEDGVRILSWDNAKYVNHCCCCNTMSTGYGFEIAIRNIAAGEEITDEYGMFNIEYAMELSCDKSNCRKTVSDHDLDVHYREWDQIVCNSLQHLNNVEQPLLSFLDNDTRNALQQFLDTGEGYQSVLNLRLNKDE</sequence>
<dbReference type="AlphaFoldDB" id="A0A6M1SLK1"/>
<comment type="caution">
    <text evidence="2">The sequence shown here is derived from an EMBL/GenBank/DDBJ whole genome shotgun (WGS) entry which is preliminary data.</text>
</comment>
<dbReference type="EMBL" id="JAALLT010000002">
    <property type="protein sequence ID" value="NGP76211.1"/>
    <property type="molecule type" value="Genomic_DNA"/>
</dbReference>
<organism evidence="2 3">
    <name type="scientific">Halalkalibaculum roseum</name>
    <dbReference type="NCBI Taxonomy" id="2709311"/>
    <lineage>
        <taxon>Bacteria</taxon>
        <taxon>Pseudomonadati</taxon>
        <taxon>Balneolota</taxon>
        <taxon>Balneolia</taxon>
        <taxon>Balneolales</taxon>
        <taxon>Balneolaceae</taxon>
        <taxon>Halalkalibaculum</taxon>
    </lineage>
</organism>
<dbReference type="PROSITE" id="PS50280">
    <property type="entry name" value="SET"/>
    <property type="match status" value="1"/>
</dbReference>
<reference evidence="2 3" key="1">
    <citation type="submission" date="2020-02" db="EMBL/GenBank/DDBJ databases">
        <title>Balneolaceae bacterium YR4-1, complete genome.</title>
        <authorList>
            <person name="Li Y."/>
            <person name="Wu S."/>
        </authorList>
    </citation>
    <scope>NUCLEOTIDE SEQUENCE [LARGE SCALE GENOMIC DNA]</scope>
    <source>
        <strain evidence="2 3">YR4-1</strain>
    </source>
</reference>
<feature type="domain" description="SET" evidence="1">
    <location>
        <begin position="4"/>
        <end position="112"/>
    </location>
</feature>
<evidence type="ECO:0000313" key="3">
    <source>
        <dbReference type="Proteomes" id="UP000473278"/>
    </source>
</evidence>
<dbReference type="InterPro" id="IPR001214">
    <property type="entry name" value="SET_dom"/>
</dbReference>
<name>A0A6M1SLK1_9BACT</name>
<dbReference type="RefSeq" id="WP_165140351.1">
    <property type="nucleotide sequence ID" value="NZ_JAALLT010000002.1"/>
</dbReference>
<dbReference type="Proteomes" id="UP000473278">
    <property type="component" value="Unassembled WGS sequence"/>
</dbReference>
<gene>
    <name evidence="2" type="ORF">G3570_06180</name>
</gene>
<proteinExistence type="predicted"/>